<dbReference type="PROSITE" id="PS51840">
    <property type="entry name" value="C2_NT"/>
    <property type="match status" value="1"/>
</dbReference>
<evidence type="ECO:0000259" key="3">
    <source>
        <dbReference type="PROSITE" id="PS51840"/>
    </source>
</evidence>
<organism evidence="4 5">
    <name type="scientific">Caenorhabditis bovis</name>
    <dbReference type="NCBI Taxonomy" id="2654633"/>
    <lineage>
        <taxon>Eukaryota</taxon>
        <taxon>Metazoa</taxon>
        <taxon>Ecdysozoa</taxon>
        <taxon>Nematoda</taxon>
        <taxon>Chromadorea</taxon>
        <taxon>Rhabditida</taxon>
        <taxon>Rhabditina</taxon>
        <taxon>Rhabditomorpha</taxon>
        <taxon>Rhabditoidea</taxon>
        <taxon>Rhabditidae</taxon>
        <taxon>Peloderinae</taxon>
        <taxon>Caenorhabditis</taxon>
    </lineage>
</organism>
<name>A0A8S1EHR7_9PELO</name>
<dbReference type="Proteomes" id="UP000494206">
    <property type="component" value="Unassembled WGS sequence"/>
</dbReference>
<feature type="domain" description="C2 NT-type" evidence="3">
    <location>
        <begin position="1"/>
        <end position="145"/>
    </location>
</feature>
<gene>
    <name evidence="4" type="ORF">CBOVIS_LOCUS2622</name>
</gene>
<protein>
    <recommendedName>
        <fullName evidence="3">C2 NT-type domain-containing protein</fullName>
    </recommendedName>
</protein>
<dbReference type="InterPro" id="IPR019448">
    <property type="entry name" value="NT-C2"/>
</dbReference>
<sequence length="309" mass="34666">MAFMKRKTVKFLVDIQICNLTDVPLVNAVIFAKLRLLEGGSFEDTTERVEVDNHCASFSHRTVFSCRIPCDQASGTLEKCLCRVSIRKEQKGGKSFYKLGYVDINLSEFAASGVEGISRSYLLNGYTTNQRLDNSKVCVKVVMCHQSADPFFRVPRNNHLGGVEDGSLNPEAYKALDVADDDSDEALALPSKTTNEECTSYGSSSMPEDGQPVERKNTHVQNKDQIAVQLRRFSQDRSAQRIQNTRIDADGVIDKVIAECRISQQETFPNDNQGLSLEKFLDRNGKPLLSKYANKRFSYTSEHIRDESV</sequence>
<dbReference type="Pfam" id="PF10358">
    <property type="entry name" value="NT-C2"/>
    <property type="match status" value="1"/>
</dbReference>
<keyword evidence="5" id="KW-1185">Reference proteome</keyword>
<comment type="similarity">
    <text evidence="1">Belongs to the EEIG family.</text>
</comment>
<evidence type="ECO:0000256" key="2">
    <source>
        <dbReference type="SAM" id="MobiDB-lite"/>
    </source>
</evidence>
<dbReference type="OrthoDB" id="3365224at2759"/>
<dbReference type="PANTHER" id="PTHR21456">
    <property type="entry name" value="FAMILY WITH SEQUENCE SIMILARITY 102"/>
    <property type="match status" value="1"/>
</dbReference>
<dbReference type="EMBL" id="CADEPM010000002">
    <property type="protein sequence ID" value="CAB3399521.1"/>
    <property type="molecule type" value="Genomic_DNA"/>
</dbReference>
<comment type="caution">
    <text evidence="4">The sequence shown here is derived from an EMBL/GenBank/DDBJ whole genome shotgun (WGS) entry which is preliminary data.</text>
</comment>
<dbReference type="PANTHER" id="PTHR21456:SF1">
    <property type="entry name" value="C2 NT-TYPE DOMAIN-CONTAINING PROTEIN"/>
    <property type="match status" value="1"/>
</dbReference>
<dbReference type="AlphaFoldDB" id="A0A8S1EHR7"/>
<accession>A0A8S1EHR7</accession>
<feature type="compositionally biased region" description="Polar residues" evidence="2">
    <location>
        <begin position="191"/>
        <end position="206"/>
    </location>
</feature>
<evidence type="ECO:0000313" key="5">
    <source>
        <dbReference type="Proteomes" id="UP000494206"/>
    </source>
</evidence>
<dbReference type="InterPro" id="IPR039931">
    <property type="entry name" value="EEIG1/2-like"/>
</dbReference>
<reference evidence="4 5" key="1">
    <citation type="submission" date="2020-04" db="EMBL/GenBank/DDBJ databases">
        <authorList>
            <person name="Laetsch R D."/>
            <person name="Stevens L."/>
            <person name="Kumar S."/>
            <person name="Blaxter L. M."/>
        </authorList>
    </citation>
    <scope>NUCLEOTIDE SEQUENCE [LARGE SCALE GENOMIC DNA]</scope>
</reference>
<feature type="region of interest" description="Disordered" evidence="2">
    <location>
        <begin position="191"/>
        <end position="222"/>
    </location>
</feature>
<evidence type="ECO:0000256" key="1">
    <source>
        <dbReference type="ARBA" id="ARBA00034780"/>
    </source>
</evidence>
<proteinExistence type="inferred from homology"/>
<evidence type="ECO:0000313" key="4">
    <source>
        <dbReference type="EMBL" id="CAB3399521.1"/>
    </source>
</evidence>